<gene>
    <name evidence="2" type="ORF">FCALED_LOCUS14281</name>
</gene>
<dbReference type="AlphaFoldDB" id="A0A9N9NB08"/>
<feature type="region of interest" description="Disordered" evidence="1">
    <location>
        <begin position="61"/>
        <end position="80"/>
    </location>
</feature>
<feature type="compositionally biased region" description="Basic and acidic residues" evidence="1">
    <location>
        <begin position="61"/>
        <end position="70"/>
    </location>
</feature>
<evidence type="ECO:0000256" key="1">
    <source>
        <dbReference type="SAM" id="MobiDB-lite"/>
    </source>
</evidence>
<protein>
    <submittedName>
        <fullName evidence="2">16407_t:CDS:1</fullName>
    </submittedName>
</protein>
<sequence length="80" mass="9181">MTSSNKALVYDALKTLNTPTQDSKTDFVNNNEELYIPDFAAYFGEGFHDVIDQFKEDHQKESEMKLKVEQNENSSDEENG</sequence>
<evidence type="ECO:0000313" key="2">
    <source>
        <dbReference type="EMBL" id="CAG8718595.1"/>
    </source>
</evidence>
<organism evidence="2 3">
    <name type="scientific">Funneliformis caledonium</name>
    <dbReference type="NCBI Taxonomy" id="1117310"/>
    <lineage>
        <taxon>Eukaryota</taxon>
        <taxon>Fungi</taxon>
        <taxon>Fungi incertae sedis</taxon>
        <taxon>Mucoromycota</taxon>
        <taxon>Glomeromycotina</taxon>
        <taxon>Glomeromycetes</taxon>
        <taxon>Glomerales</taxon>
        <taxon>Glomeraceae</taxon>
        <taxon>Funneliformis</taxon>
    </lineage>
</organism>
<comment type="caution">
    <text evidence="2">The sequence shown here is derived from an EMBL/GenBank/DDBJ whole genome shotgun (WGS) entry which is preliminary data.</text>
</comment>
<name>A0A9N9NB08_9GLOM</name>
<dbReference type="Proteomes" id="UP000789570">
    <property type="component" value="Unassembled WGS sequence"/>
</dbReference>
<reference evidence="2" key="1">
    <citation type="submission" date="2021-06" db="EMBL/GenBank/DDBJ databases">
        <authorList>
            <person name="Kallberg Y."/>
            <person name="Tangrot J."/>
            <person name="Rosling A."/>
        </authorList>
    </citation>
    <scope>NUCLEOTIDE SEQUENCE</scope>
    <source>
        <strain evidence="2">UK204</strain>
    </source>
</reference>
<dbReference type="OrthoDB" id="2420613at2759"/>
<keyword evidence="3" id="KW-1185">Reference proteome</keyword>
<dbReference type="EMBL" id="CAJVPQ010009865">
    <property type="protein sequence ID" value="CAG8718595.1"/>
    <property type="molecule type" value="Genomic_DNA"/>
</dbReference>
<feature type="non-terminal residue" evidence="2">
    <location>
        <position position="80"/>
    </location>
</feature>
<evidence type="ECO:0000313" key="3">
    <source>
        <dbReference type="Proteomes" id="UP000789570"/>
    </source>
</evidence>
<accession>A0A9N9NB08</accession>
<proteinExistence type="predicted"/>